<gene>
    <name evidence="2" type="ORF">P153DRAFT_401576</name>
</gene>
<name>A0A6A5ZWT5_9PLEO</name>
<evidence type="ECO:0000313" key="2">
    <source>
        <dbReference type="EMBL" id="KAF2124040.1"/>
    </source>
</evidence>
<dbReference type="GeneID" id="54412347"/>
<evidence type="ECO:0000256" key="1">
    <source>
        <dbReference type="SAM" id="MobiDB-lite"/>
    </source>
</evidence>
<dbReference type="Proteomes" id="UP000799771">
    <property type="component" value="Unassembled WGS sequence"/>
</dbReference>
<dbReference type="EMBL" id="ML977521">
    <property type="protein sequence ID" value="KAF2124040.1"/>
    <property type="molecule type" value="Genomic_DNA"/>
</dbReference>
<protein>
    <submittedName>
        <fullName evidence="2">Uncharacterized protein</fullName>
    </submittedName>
</protein>
<organism evidence="2 3">
    <name type="scientific">Dothidotthia symphoricarpi CBS 119687</name>
    <dbReference type="NCBI Taxonomy" id="1392245"/>
    <lineage>
        <taxon>Eukaryota</taxon>
        <taxon>Fungi</taxon>
        <taxon>Dikarya</taxon>
        <taxon>Ascomycota</taxon>
        <taxon>Pezizomycotina</taxon>
        <taxon>Dothideomycetes</taxon>
        <taxon>Pleosporomycetidae</taxon>
        <taxon>Pleosporales</taxon>
        <taxon>Dothidotthiaceae</taxon>
        <taxon>Dothidotthia</taxon>
    </lineage>
</organism>
<keyword evidence="3" id="KW-1185">Reference proteome</keyword>
<accession>A0A6A5ZWT5</accession>
<dbReference type="AlphaFoldDB" id="A0A6A5ZWT5"/>
<proteinExistence type="predicted"/>
<reference evidence="2" key="1">
    <citation type="journal article" date="2020" name="Stud. Mycol.">
        <title>101 Dothideomycetes genomes: a test case for predicting lifestyles and emergence of pathogens.</title>
        <authorList>
            <person name="Haridas S."/>
            <person name="Albert R."/>
            <person name="Binder M."/>
            <person name="Bloem J."/>
            <person name="Labutti K."/>
            <person name="Salamov A."/>
            <person name="Andreopoulos B."/>
            <person name="Baker S."/>
            <person name="Barry K."/>
            <person name="Bills G."/>
            <person name="Bluhm B."/>
            <person name="Cannon C."/>
            <person name="Castanera R."/>
            <person name="Culley D."/>
            <person name="Daum C."/>
            <person name="Ezra D."/>
            <person name="Gonzalez J."/>
            <person name="Henrissat B."/>
            <person name="Kuo A."/>
            <person name="Liang C."/>
            <person name="Lipzen A."/>
            <person name="Lutzoni F."/>
            <person name="Magnuson J."/>
            <person name="Mondo S."/>
            <person name="Nolan M."/>
            <person name="Ohm R."/>
            <person name="Pangilinan J."/>
            <person name="Park H.-J."/>
            <person name="Ramirez L."/>
            <person name="Alfaro M."/>
            <person name="Sun H."/>
            <person name="Tritt A."/>
            <person name="Yoshinaga Y."/>
            <person name="Zwiers L.-H."/>
            <person name="Turgeon B."/>
            <person name="Goodwin S."/>
            <person name="Spatafora J."/>
            <person name="Crous P."/>
            <person name="Grigoriev I."/>
        </authorList>
    </citation>
    <scope>NUCLEOTIDE SEQUENCE</scope>
    <source>
        <strain evidence="2">CBS 119687</strain>
    </source>
</reference>
<dbReference type="OrthoDB" id="3676762at2759"/>
<evidence type="ECO:0000313" key="3">
    <source>
        <dbReference type="Proteomes" id="UP000799771"/>
    </source>
</evidence>
<feature type="region of interest" description="Disordered" evidence="1">
    <location>
        <begin position="337"/>
        <end position="377"/>
    </location>
</feature>
<sequence>MEQVVTHVDDCERLRSRCVELLNDKTKIDGKMQAVQKKIKAKRREKNHLQQSAFIKQSDIDATIEEYAKAVCLSFCDKMYHTLPSELRDMVYGYINTESNVFIPHYHKVGWEPLMSYFDSKSESEFRLYDASSDVLLDHWWNPDYVSPSVLRELGEHYYRTTCFTFGAHFDIVPKFRITDQWELGFIPVTFVAHVRFEIDCGRYRFNGLNNTPDSWDGSCNKQLPIALLSELESLFGFKQGTKLEIRLEVGDMRTGGALGRLEWVLDEVVTFILQTVQRLQDAGYHVRVHLVESGACGPQEFTIEGNSILSQIWRKDFEIYKQKEAHKILQQAIHSEAAVSSDDDDENFTSVVGDEDEGEHEDEEASGDGEGGEDEE</sequence>
<dbReference type="RefSeq" id="XP_033518433.1">
    <property type="nucleotide sequence ID" value="XM_033671915.1"/>
</dbReference>
<feature type="compositionally biased region" description="Acidic residues" evidence="1">
    <location>
        <begin position="342"/>
        <end position="377"/>
    </location>
</feature>